<comment type="caution">
    <text evidence="1">The sequence shown here is derived from an EMBL/GenBank/DDBJ whole genome shotgun (WGS) entry which is preliminary data.</text>
</comment>
<reference evidence="1" key="1">
    <citation type="submission" date="2023-10" db="EMBL/GenBank/DDBJ databases">
        <authorList>
            <person name="Chen Y."/>
            <person name="Shah S."/>
            <person name="Dougan E. K."/>
            <person name="Thang M."/>
            <person name="Chan C."/>
        </authorList>
    </citation>
    <scope>NUCLEOTIDE SEQUENCE [LARGE SCALE GENOMIC DNA]</scope>
</reference>
<name>A0ABN9YF78_9DINO</name>
<keyword evidence="2" id="KW-1185">Reference proteome</keyword>
<accession>A0ABN9YF78</accession>
<protein>
    <submittedName>
        <fullName evidence="1">Uncharacterized protein</fullName>
    </submittedName>
</protein>
<organism evidence="1 2">
    <name type="scientific">Prorocentrum cordatum</name>
    <dbReference type="NCBI Taxonomy" id="2364126"/>
    <lineage>
        <taxon>Eukaryota</taxon>
        <taxon>Sar</taxon>
        <taxon>Alveolata</taxon>
        <taxon>Dinophyceae</taxon>
        <taxon>Prorocentrales</taxon>
        <taxon>Prorocentraceae</taxon>
        <taxon>Prorocentrum</taxon>
    </lineage>
</organism>
<proteinExistence type="predicted"/>
<feature type="non-terminal residue" evidence="1">
    <location>
        <position position="1"/>
    </location>
</feature>
<evidence type="ECO:0000313" key="2">
    <source>
        <dbReference type="Proteomes" id="UP001189429"/>
    </source>
</evidence>
<gene>
    <name evidence="1" type="ORF">PCOR1329_LOCUS84030</name>
</gene>
<evidence type="ECO:0000313" key="1">
    <source>
        <dbReference type="EMBL" id="CAK0909675.1"/>
    </source>
</evidence>
<sequence length="143" mass="15781">PPRLLPVLRDHADVGYLNNCKYGLHGPIEVLSLRAMAALAADYALSEAGDEPARCLEAMPEAVEGPAQWGEDMFLDKCLSEVLGVDSVIDTRLMCEAHCDCPNWYWCGNGTDRVISLFHPFKMPDMLRQCLANTLESSGLARQ</sequence>
<dbReference type="EMBL" id="CAUYUJ010022238">
    <property type="protein sequence ID" value="CAK0909675.1"/>
    <property type="molecule type" value="Genomic_DNA"/>
</dbReference>
<dbReference type="Proteomes" id="UP001189429">
    <property type="component" value="Unassembled WGS sequence"/>
</dbReference>